<dbReference type="SUPFAM" id="SSF55781">
    <property type="entry name" value="GAF domain-like"/>
    <property type="match status" value="1"/>
</dbReference>
<evidence type="ECO:0000313" key="5">
    <source>
        <dbReference type="Proteomes" id="UP000076603"/>
    </source>
</evidence>
<dbReference type="NCBIfam" id="TIGR00254">
    <property type="entry name" value="GGDEF"/>
    <property type="match status" value="1"/>
</dbReference>
<feature type="coiled-coil region" evidence="1">
    <location>
        <begin position="193"/>
        <end position="230"/>
    </location>
</feature>
<reference evidence="4 5" key="1">
    <citation type="submission" date="2016-04" db="EMBL/GenBank/DDBJ databases">
        <title>Genome sequence of Clostridium magnum DSM 2767.</title>
        <authorList>
            <person name="Poehlein A."/>
            <person name="Uhlig R."/>
            <person name="Fischer R."/>
            <person name="Bahl H."/>
            <person name="Daniel R."/>
        </authorList>
    </citation>
    <scope>NUCLEOTIDE SEQUENCE [LARGE SCALE GENOMIC DNA]</scope>
    <source>
        <strain evidence="4 5">DSM 2767</strain>
    </source>
</reference>
<dbReference type="EMBL" id="LWAE01000003">
    <property type="protein sequence ID" value="KZL91691.1"/>
    <property type="molecule type" value="Genomic_DNA"/>
</dbReference>
<dbReference type="GO" id="GO:1902201">
    <property type="term" value="P:negative regulation of bacterial-type flagellum-dependent cell motility"/>
    <property type="evidence" value="ECO:0007669"/>
    <property type="project" value="TreeGrafter"/>
</dbReference>
<dbReference type="InterPro" id="IPR029016">
    <property type="entry name" value="GAF-like_dom_sf"/>
</dbReference>
<evidence type="ECO:0000256" key="1">
    <source>
        <dbReference type="SAM" id="Coils"/>
    </source>
</evidence>
<dbReference type="PANTHER" id="PTHR45138">
    <property type="entry name" value="REGULATORY COMPONENTS OF SENSORY TRANSDUCTION SYSTEM"/>
    <property type="match status" value="1"/>
</dbReference>
<gene>
    <name evidence="4" type="primary">ycdT_4</name>
    <name evidence="4" type="ORF">CLMAG_34500</name>
</gene>
<dbReference type="RefSeq" id="WP_161486989.1">
    <property type="nucleotide sequence ID" value="NZ_FQXL01000005.1"/>
</dbReference>
<dbReference type="Proteomes" id="UP000076603">
    <property type="component" value="Unassembled WGS sequence"/>
</dbReference>
<dbReference type="InterPro" id="IPR050469">
    <property type="entry name" value="Diguanylate_Cyclase"/>
</dbReference>
<feature type="transmembrane region" description="Helical" evidence="2">
    <location>
        <begin position="45"/>
        <end position="62"/>
    </location>
</feature>
<dbReference type="CDD" id="cd01949">
    <property type="entry name" value="GGDEF"/>
    <property type="match status" value="1"/>
</dbReference>
<dbReference type="GO" id="GO:0052621">
    <property type="term" value="F:diguanylate cyclase activity"/>
    <property type="evidence" value="ECO:0007669"/>
    <property type="project" value="UniProtKB-EC"/>
</dbReference>
<evidence type="ECO:0000313" key="4">
    <source>
        <dbReference type="EMBL" id="KZL91691.1"/>
    </source>
</evidence>
<dbReference type="Pfam" id="PF00990">
    <property type="entry name" value="GGDEF"/>
    <property type="match status" value="1"/>
</dbReference>
<evidence type="ECO:0000259" key="3">
    <source>
        <dbReference type="PROSITE" id="PS50887"/>
    </source>
</evidence>
<dbReference type="InterPro" id="IPR000160">
    <property type="entry name" value="GGDEF_dom"/>
</dbReference>
<keyword evidence="2" id="KW-1133">Transmembrane helix</keyword>
<evidence type="ECO:0000256" key="2">
    <source>
        <dbReference type="SAM" id="Phobius"/>
    </source>
</evidence>
<proteinExistence type="predicted"/>
<protein>
    <submittedName>
        <fullName evidence="4">Putative diguanylate cyclase YcdT</fullName>
        <ecNumber evidence="4">2.7.7.65</ecNumber>
    </submittedName>
</protein>
<sequence length="570" mass="65886">MVKRYQFEEIRLYAILSFIFMSLIYSGISFFYIPIHNYEYSQFPFVFKNFVFFSTWNLIRYYHFNTVKYKNNWVFLIYGCIDLFTVSFYFGIPTLDQGGKIVILFLLIIASIYRGRKIGLTLTLLWFPMKMASDFIFMRLLRDLGRPDFPKIMISENIIDALYFQIMLVILVFITEVIYRQISDKEKENKRLLDEIEYQYKELNAAHDEIEGKNNKLKDANSNLEALNSKLVHRIAELFTLQQVSKAIGSLLNIHELMNYVNDITLGVMGVKDSTIILFNEKTSELEVHTTNITDKEAYATLCNNINCPELLSILEGETAILDNNIDSNRFCFTVGRDIKSLICVPIVSKSKKFGLILIEQNFENAFDIDNLKLLTVIAQQVGIAMENVDLYHKMHELAVRDNLTGAYNRLYFHERLQEELVNAKNECYELSVAMFDIDHFKKFNDTYGHLFGDKVLKTVTEVMDQSIRSKDVIARFGGEEFIILFPYTSLAKAYKIVERLREKIASTNITDGSVCVSVTASFGIASFPQNASNAMELLKKADDALYKAKDSGRNCVRTSDEYNHLNEEL</sequence>
<keyword evidence="1" id="KW-0175">Coiled coil</keyword>
<dbReference type="InterPro" id="IPR043128">
    <property type="entry name" value="Rev_trsase/Diguanyl_cyclase"/>
</dbReference>
<dbReference type="FunFam" id="3.30.70.270:FF:000001">
    <property type="entry name" value="Diguanylate cyclase domain protein"/>
    <property type="match status" value="1"/>
</dbReference>
<dbReference type="GO" id="GO:0043709">
    <property type="term" value="P:cell adhesion involved in single-species biofilm formation"/>
    <property type="evidence" value="ECO:0007669"/>
    <property type="project" value="TreeGrafter"/>
</dbReference>
<dbReference type="EC" id="2.7.7.65" evidence="4"/>
<dbReference type="SMART" id="SM00267">
    <property type="entry name" value="GGDEF"/>
    <property type="match status" value="1"/>
</dbReference>
<dbReference type="STRING" id="1121326.CLMAG_34500"/>
<feature type="transmembrane region" description="Helical" evidence="2">
    <location>
        <begin position="74"/>
        <end position="92"/>
    </location>
</feature>
<feature type="transmembrane region" description="Helical" evidence="2">
    <location>
        <begin position="12"/>
        <end position="33"/>
    </location>
</feature>
<accession>A0A162SP81</accession>
<keyword evidence="4" id="KW-0808">Transferase</keyword>
<dbReference type="SMART" id="SM00065">
    <property type="entry name" value="GAF"/>
    <property type="match status" value="1"/>
</dbReference>
<feature type="domain" description="GGDEF" evidence="3">
    <location>
        <begin position="429"/>
        <end position="562"/>
    </location>
</feature>
<dbReference type="AlphaFoldDB" id="A0A162SP81"/>
<dbReference type="Gene3D" id="3.30.450.40">
    <property type="match status" value="1"/>
</dbReference>
<dbReference type="PATRIC" id="fig|1121326.3.peg.3489"/>
<comment type="caution">
    <text evidence="4">The sequence shown here is derived from an EMBL/GenBank/DDBJ whole genome shotgun (WGS) entry which is preliminary data.</text>
</comment>
<name>A0A162SP81_9CLOT</name>
<dbReference type="SUPFAM" id="SSF55073">
    <property type="entry name" value="Nucleotide cyclase"/>
    <property type="match status" value="1"/>
</dbReference>
<organism evidence="4 5">
    <name type="scientific">Clostridium magnum DSM 2767</name>
    <dbReference type="NCBI Taxonomy" id="1121326"/>
    <lineage>
        <taxon>Bacteria</taxon>
        <taxon>Bacillati</taxon>
        <taxon>Bacillota</taxon>
        <taxon>Clostridia</taxon>
        <taxon>Eubacteriales</taxon>
        <taxon>Clostridiaceae</taxon>
        <taxon>Clostridium</taxon>
    </lineage>
</organism>
<keyword evidence="2" id="KW-0472">Membrane</keyword>
<dbReference type="GO" id="GO:0005886">
    <property type="term" value="C:plasma membrane"/>
    <property type="evidence" value="ECO:0007669"/>
    <property type="project" value="TreeGrafter"/>
</dbReference>
<keyword evidence="5" id="KW-1185">Reference proteome</keyword>
<dbReference type="Gene3D" id="3.30.70.270">
    <property type="match status" value="1"/>
</dbReference>
<keyword evidence="4" id="KW-0548">Nucleotidyltransferase</keyword>
<feature type="transmembrane region" description="Helical" evidence="2">
    <location>
        <begin position="161"/>
        <end position="179"/>
    </location>
</feature>
<feature type="transmembrane region" description="Helical" evidence="2">
    <location>
        <begin position="98"/>
        <end position="115"/>
    </location>
</feature>
<dbReference type="OrthoDB" id="9805474at2"/>
<dbReference type="PANTHER" id="PTHR45138:SF9">
    <property type="entry name" value="DIGUANYLATE CYCLASE DGCM-RELATED"/>
    <property type="match status" value="1"/>
</dbReference>
<keyword evidence="2" id="KW-0812">Transmembrane</keyword>
<dbReference type="InterPro" id="IPR003018">
    <property type="entry name" value="GAF"/>
</dbReference>
<dbReference type="InterPro" id="IPR029787">
    <property type="entry name" value="Nucleotide_cyclase"/>
</dbReference>
<dbReference type="Pfam" id="PF13185">
    <property type="entry name" value="GAF_2"/>
    <property type="match status" value="1"/>
</dbReference>
<dbReference type="PROSITE" id="PS50887">
    <property type="entry name" value="GGDEF"/>
    <property type="match status" value="1"/>
</dbReference>